<name>A0A1M6GRT5_9FIRM</name>
<dbReference type="NCBIfam" id="NF005325">
    <property type="entry name" value="PRK06853.1-5"/>
    <property type="match status" value="1"/>
</dbReference>
<keyword evidence="4" id="KW-1185">Reference proteome</keyword>
<dbReference type="EMBL" id="FQZL01000011">
    <property type="protein sequence ID" value="SHJ12619.1"/>
    <property type="molecule type" value="Genomic_DNA"/>
</dbReference>
<dbReference type="GO" id="GO:0016903">
    <property type="term" value="F:oxidoreductase activity, acting on the aldehyde or oxo group of donors"/>
    <property type="evidence" value="ECO:0007669"/>
    <property type="project" value="InterPro"/>
</dbReference>
<gene>
    <name evidence="3" type="ORF">SAMN02745751_01811</name>
</gene>
<dbReference type="Gene3D" id="3.40.920.10">
    <property type="entry name" value="Pyruvate-ferredoxin oxidoreductase, PFOR, domain III"/>
    <property type="match status" value="1"/>
</dbReference>
<protein>
    <submittedName>
        <fullName evidence="3">Indolepyruvate ferredoxin oxidoreductase beta subunit</fullName>
    </submittedName>
</protein>
<accession>A0A1M6GRT5</accession>
<evidence type="ECO:0000256" key="1">
    <source>
        <dbReference type="ARBA" id="ARBA00023002"/>
    </source>
</evidence>
<dbReference type="PANTHER" id="PTHR43854">
    <property type="entry name" value="INDOLEPYRUVATE OXIDOREDUCTASE SUBUNIT IORB"/>
    <property type="match status" value="1"/>
</dbReference>
<dbReference type="PANTHER" id="PTHR43854:SF1">
    <property type="entry name" value="INDOLEPYRUVATE OXIDOREDUCTASE SUBUNIT IORB"/>
    <property type="match status" value="1"/>
</dbReference>
<dbReference type="Pfam" id="PF01558">
    <property type="entry name" value="POR"/>
    <property type="match status" value="1"/>
</dbReference>
<organism evidence="3 4">
    <name type="scientific">Dethiosulfatibacter aminovorans DSM 17477</name>
    <dbReference type="NCBI Taxonomy" id="1121476"/>
    <lineage>
        <taxon>Bacteria</taxon>
        <taxon>Bacillati</taxon>
        <taxon>Bacillota</taxon>
        <taxon>Tissierellia</taxon>
        <taxon>Dethiosulfatibacter</taxon>
    </lineage>
</organism>
<dbReference type="AlphaFoldDB" id="A0A1M6GRT5"/>
<sequence length="191" mass="21304">MSETKNILLVGVGGQGTILTSKIISNGFIDAGYEVKMAEIHGMSQRGGSVTTQIRYGEKVYSPVIEKGTADLIVAFEKSEALRWLEYLRKDGILIVNDYTIEPFTVSLGISGYPEEVIDEYKKKIKNIHVFNAFDMAKKIGNSKVMNIVLLGSMVKALSIDEIDWKEIIARTVPEKYVKLNQEAFEAGYND</sequence>
<dbReference type="Proteomes" id="UP000184052">
    <property type="component" value="Unassembled WGS sequence"/>
</dbReference>
<dbReference type="STRING" id="1121476.SAMN02745751_01811"/>
<reference evidence="3 4" key="1">
    <citation type="submission" date="2016-11" db="EMBL/GenBank/DDBJ databases">
        <authorList>
            <person name="Jaros S."/>
            <person name="Januszkiewicz K."/>
            <person name="Wedrychowicz H."/>
        </authorList>
    </citation>
    <scope>NUCLEOTIDE SEQUENCE [LARGE SCALE GENOMIC DNA]</scope>
    <source>
        <strain evidence="3 4">DSM 17477</strain>
    </source>
</reference>
<dbReference type="SUPFAM" id="SSF53323">
    <property type="entry name" value="Pyruvate-ferredoxin oxidoreductase, PFOR, domain III"/>
    <property type="match status" value="1"/>
</dbReference>
<dbReference type="InterPro" id="IPR002869">
    <property type="entry name" value="Pyrv_flavodox_OxRed_cen"/>
</dbReference>
<dbReference type="OrthoDB" id="9789125at2"/>
<evidence type="ECO:0000313" key="3">
    <source>
        <dbReference type="EMBL" id="SHJ12619.1"/>
    </source>
</evidence>
<feature type="domain" description="Pyruvate/ketoisovalerate oxidoreductase catalytic" evidence="2">
    <location>
        <begin position="13"/>
        <end position="190"/>
    </location>
</feature>
<dbReference type="InterPro" id="IPR019752">
    <property type="entry name" value="Pyrv/ketoisovalerate_OxRed_cat"/>
</dbReference>
<dbReference type="InterPro" id="IPR052198">
    <property type="entry name" value="IorB_Oxidoreductase"/>
</dbReference>
<proteinExistence type="predicted"/>
<evidence type="ECO:0000313" key="4">
    <source>
        <dbReference type="Proteomes" id="UP000184052"/>
    </source>
</evidence>
<dbReference type="RefSeq" id="WP_073049256.1">
    <property type="nucleotide sequence ID" value="NZ_FQZL01000011.1"/>
</dbReference>
<keyword evidence="3" id="KW-0670">Pyruvate</keyword>
<evidence type="ECO:0000259" key="2">
    <source>
        <dbReference type="Pfam" id="PF01558"/>
    </source>
</evidence>
<keyword evidence="1" id="KW-0560">Oxidoreductase</keyword>